<evidence type="ECO:0000313" key="3">
    <source>
        <dbReference type="Proteomes" id="UP000266915"/>
    </source>
</evidence>
<organism evidence="2 3">
    <name type="scientific">Plantibacter flavus</name>
    <dbReference type="NCBI Taxonomy" id="150123"/>
    <lineage>
        <taxon>Bacteria</taxon>
        <taxon>Bacillati</taxon>
        <taxon>Actinomycetota</taxon>
        <taxon>Actinomycetes</taxon>
        <taxon>Micrococcales</taxon>
        <taxon>Microbacteriaceae</taxon>
        <taxon>Plantibacter</taxon>
    </lineage>
</organism>
<dbReference type="CDD" id="cd02440">
    <property type="entry name" value="AdoMet_MTases"/>
    <property type="match status" value="1"/>
</dbReference>
<dbReference type="Gene3D" id="3.40.50.150">
    <property type="entry name" value="Vaccinia Virus protein VP39"/>
    <property type="match status" value="1"/>
</dbReference>
<keyword evidence="2" id="KW-0489">Methyltransferase</keyword>
<dbReference type="EMBL" id="RKHL01000001">
    <property type="protein sequence ID" value="ROR80110.1"/>
    <property type="molecule type" value="Genomic_DNA"/>
</dbReference>
<comment type="caution">
    <text evidence="2">The sequence shown here is derived from an EMBL/GenBank/DDBJ whole genome shotgun (WGS) entry which is preliminary data.</text>
</comment>
<dbReference type="GO" id="GO:0008168">
    <property type="term" value="F:methyltransferase activity"/>
    <property type="evidence" value="ECO:0007669"/>
    <property type="project" value="UniProtKB-KW"/>
</dbReference>
<gene>
    <name evidence="2" type="ORF">EDD42_0143</name>
</gene>
<evidence type="ECO:0000313" key="2">
    <source>
        <dbReference type="EMBL" id="ROR80110.1"/>
    </source>
</evidence>
<feature type="domain" description="Methyltransferase" evidence="1">
    <location>
        <begin position="78"/>
        <end position="147"/>
    </location>
</feature>
<accession>A0A3N2BXX6</accession>
<evidence type="ECO:0000259" key="1">
    <source>
        <dbReference type="Pfam" id="PF13649"/>
    </source>
</evidence>
<proteinExistence type="predicted"/>
<keyword evidence="3" id="KW-1185">Reference proteome</keyword>
<dbReference type="Proteomes" id="UP000266915">
    <property type="component" value="Unassembled WGS sequence"/>
</dbReference>
<keyword evidence="2" id="KW-0808">Transferase</keyword>
<dbReference type="RefSeq" id="WP_085511748.1">
    <property type="nucleotide sequence ID" value="NZ_FXAP01000002.1"/>
</dbReference>
<dbReference type="InterPro" id="IPR041698">
    <property type="entry name" value="Methyltransf_25"/>
</dbReference>
<dbReference type="GO" id="GO:0032259">
    <property type="term" value="P:methylation"/>
    <property type="evidence" value="ECO:0007669"/>
    <property type="project" value="UniProtKB-KW"/>
</dbReference>
<reference evidence="2 3" key="1">
    <citation type="submission" date="2018-11" db="EMBL/GenBank/DDBJ databases">
        <title>Sequencing the genomes of 1000 actinobacteria strains.</title>
        <authorList>
            <person name="Klenk H.-P."/>
        </authorList>
    </citation>
    <scope>NUCLEOTIDE SEQUENCE [LARGE SCALE GENOMIC DNA]</scope>
    <source>
        <strain evidence="2 3">DSM 14012</strain>
    </source>
</reference>
<dbReference type="AlphaFoldDB" id="A0A3N2BXX6"/>
<dbReference type="InterPro" id="IPR029063">
    <property type="entry name" value="SAM-dependent_MTases_sf"/>
</dbReference>
<protein>
    <submittedName>
        <fullName evidence="2">Methyltransferase family protein</fullName>
    </submittedName>
</protein>
<dbReference type="SUPFAM" id="SSF53335">
    <property type="entry name" value="S-adenosyl-L-methionine-dependent methyltransferases"/>
    <property type="match status" value="1"/>
</dbReference>
<sequence>MSSLLTSRHPGTESVFGAGGHLPYDRALLETVDRTTVRLVEAFSAHSDADELIDVASFTAAADPVDLGVLGATTGAMLDLGCGPGRMVEAAVRLGRQALGVDLSSVALELAARRGAPVLSASVFDPLPDEGRWDTVLLLDGNIGIGGDPDVLLRRTRALVRDARDSRVVVEASRRDVDRRFDAVVVDVDGCRSSAFPWAQLGSLAIARVGARNGFGVARRWRAGGRRFVAFAPC</sequence>
<dbReference type="Pfam" id="PF13649">
    <property type="entry name" value="Methyltransf_25"/>
    <property type="match status" value="1"/>
</dbReference>
<name>A0A3N2BXX6_9MICO</name>